<feature type="non-terminal residue" evidence="2">
    <location>
        <position position="1"/>
    </location>
</feature>
<organism evidence="2 3">
    <name type="scientific">Amycolatopsis pretoriensis</name>
    <dbReference type="NCBI Taxonomy" id="218821"/>
    <lineage>
        <taxon>Bacteria</taxon>
        <taxon>Bacillati</taxon>
        <taxon>Actinomycetota</taxon>
        <taxon>Actinomycetes</taxon>
        <taxon>Pseudonocardiales</taxon>
        <taxon>Pseudonocardiaceae</taxon>
        <taxon>Amycolatopsis</taxon>
    </lineage>
</organism>
<sequence length="474" mass="51602">RGSGSYRAAVESIRGGAARVRDSGAESSGEWVRVHSLARMMLLSIGETVLDDGSLRDDLAALLAGDLLERGNAGDTRMLARGLVAELVGADRERRLSTVGEVDEAAAGLSVDAGDALVEGDRPWGDGSSFADSGVVSTEPAAVRDGAGPDPVSQPGAEHESGRVLGDTDIELDSALGVRAVHETNTRTSQAVLAKVKEREFKAEEIRAIEAATSHYAPILGNRRASSSRAHAEQEVRTFGAVTFAVENGRLAAGARAEYLDSHGTVNLYAMGTLNREFGGGERAIEGTVVHELAHGLLDYALGEYTEHVGSWDAEGNPRRRSDGEPPLSLNAMDDASDFETSLKFYLRDPGAFANRSPRRAEFLSQLANEHPDIFVRREHEFTGQAAKRVLEFVKHRQSEFNINTGYWDAEGYPTFDGERPITKYGATNKREDMAEAAKYYFLDREKLRREAPQRAEFFDRLIADWESSKSDAL</sequence>
<dbReference type="InterPro" id="IPR024079">
    <property type="entry name" value="MetalloPept_cat_dom_sf"/>
</dbReference>
<feature type="region of interest" description="Disordered" evidence="1">
    <location>
        <begin position="122"/>
        <end position="162"/>
    </location>
</feature>
<dbReference type="Proteomes" id="UP000198878">
    <property type="component" value="Unassembled WGS sequence"/>
</dbReference>
<reference evidence="3" key="1">
    <citation type="submission" date="2016-10" db="EMBL/GenBank/DDBJ databases">
        <authorList>
            <person name="Varghese N."/>
            <person name="Submissions S."/>
        </authorList>
    </citation>
    <scope>NUCLEOTIDE SEQUENCE [LARGE SCALE GENOMIC DNA]</scope>
    <source>
        <strain evidence="3">DSM 44654</strain>
    </source>
</reference>
<dbReference type="RefSeq" id="WP_208608540.1">
    <property type="nucleotide sequence ID" value="NZ_FNUJ01000018.1"/>
</dbReference>
<gene>
    <name evidence="2" type="ORF">SAMN05421837_118117</name>
</gene>
<dbReference type="SUPFAM" id="SSF55486">
    <property type="entry name" value="Metalloproteases ('zincins'), catalytic domain"/>
    <property type="match status" value="1"/>
</dbReference>
<feature type="region of interest" description="Disordered" evidence="1">
    <location>
        <begin position="311"/>
        <end position="331"/>
    </location>
</feature>
<proteinExistence type="predicted"/>
<dbReference type="Gene3D" id="3.40.390.10">
    <property type="entry name" value="Collagenase (Catalytic Domain)"/>
    <property type="match status" value="1"/>
</dbReference>
<dbReference type="AlphaFoldDB" id="A0A1H5RIK2"/>
<protein>
    <submittedName>
        <fullName evidence="2">Uncharacterized protein</fullName>
    </submittedName>
</protein>
<evidence type="ECO:0000256" key="1">
    <source>
        <dbReference type="SAM" id="MobiDB-lite"/>
    </source>
</evidence>
<dbReference type="STRING" id="218821.SAMN05421837_118117"/>
<evidence type="ECO:0000313" key="2">
    <source>
        <dbReference type="EMBL" id="SEF38166.1"/>
    </source>
</evidence>
<dbReference type="GO" id="GO:0008237">
    <property type="term" value="F:metallopeptidase activity"/>
    <property type="evidence" value="ECO:0007669"/>
    <property type="project" value="InterPro"/>
</dbReference>
<accession>A0A1H5RIK2</accession>
<evidence type="ECO:0000313" key="3">
    <source>
        <dbReference type="Proteomes" id="UP000198878"/>
    </source>
</evidence>
<keyword evidence="3" id="KW-1185">Reference proteome</keyword>
<name>A0A1H5RIK2_9PSEU</name>
<dbReference type="EMBL" id="FNUJ01000018">
    <property type="protein sequence ID" value="SEF38166.1"/>
    <property type="molecule type" value="Genomic_DNA"/>
</dbReference>